<gene>
    <name evidence="2" type="ORF">JQC72_12850</name>
</gene>
<comment type="caution">
    <text evidence="2">The sequence shown here is derived from an EMBL/GenBank/DDBJ whole genome shotgun (WGS) entry which is preliminary data.</text>
</comment>
<protein>
    <submittedName>
        <fullName evidence="2">YezD family protein</fullName>
    </submittedName>
</protein>
<dbReference type="InterPro" id="IPR018743">
    <property type="entry name" value="DUF2292"/>
</dbReference>
<dbReference type="Proteomes" id="UP001177120">
    <property type="component" value="Unassembled WGS sequence"/>
</dbReference>
<sequence length="62" mass="6998">MNPSSEQVERILKALEGMQYGSVVITVHDSQIVQIDRTEKYRIPLEKSPRAASRSGKGQQQQ</sequence>
<dbReference type="Pfam" id="PF10055">
    <property type="entry name" value="DUF2292"/>
    <property type="match status" value="1"/>
</dbReference>
<feature type="region of interest" description="Disordered" evidence="1">
    <location>
        <begin position="43"/>
        <end position="62"/>
    </location>
</feature>
<keyword evidence="3" id="KW-1185">Reference proteome</keyword>
<accession>A0ABS2WLE8</accession>
<dbReference type="RefSeq" id="WP_205496301.1">
    <property type="nucleotide sequence ID" value="NZ_JAFHAP010000011.1"/>
</dbReference>
<reference evidence="2" key="1">
    <citation type="journal article" date="2024" name="Int. J. Syst. Evol. Microbiol.">
        <title>Polycladomyces zharkentensis sp. nov., a novel thermophilic cellulose- and starch-degrading member of the Bacillota from a geothermal aquifer in Kazakhstan.</title>
        <authorList>
            <person name="Mashzhan A."/>
            <person name="Kistaubayeva A."/>
            <person name="Javier-Lopez R."/>
            <person name="Bissenova U."/>
            <person name="Bissenbay A."/>
            <person name="Birkeland N.K."/>
        </authorList>
    </citation>
    <scope>NUCLEOTIDE SEQUENCE</scope>
    <source>
        <strain evidence="2">ZKZ2T</strain>
    </source>
</reference>
<dbReference type="EMBL" id="JAFHAP010000011">
    <property type="protein sequence ID" value="MBN2910387.1"/>
    <property type="molecule type" value="Genomic_DNA"/>
</dbReference>
<evidence type="ECO:0000313" key="2">
    <source>
        <dbReference type="EMBL" id="MBN2910387.1"/>
    </source>
</evidence>
<proteinExistence type="predicted"/>
<name>A0ABS2WLE8_9BACL</name>
<organism evidence="2 3">
    <name type="scientific">Polycladomyces zharkentensis</name>
    <dbReference type="NCBI Taxonomy" id="2807616"/>
    <lineage>
        <taxon>Bacteria</taxon>
        <taxon>Bacillati</taxon>
        <taxon>Bacillota</taxon>
        <taxon>Bacilli</taxon>
        <taxon>Bacillales</taxon>
        <taxon>Thermoactinomycetaceae</taxon>
        <taxon>Polycladomyces</taxon>
    </lineage>
</organism>
<evidence type="ECO:0000313" key="3">
    <source>
        <dbReference type="Proteomes" id="UP001177120"/>
    </source>
</evidence>
<evidence type="ECO:0000256" key="1">
    <source>
        <dbReference type="SAM" id="MobiDB-lite"/>
    </source>
</evidence>